<dbReference type="PANTHER" id="PTHR42781">
    <property type="entry name" value="SPERMIDINE/PUTRESCINE IMPORT ATP-BINDING PROTEIN POTA"/>
    <property type="match status" value="1"/>
</dbReference>
<organism evidence="5 6">
    <name type="scientific">Campylobacter avium LMG 24591</name>
    <dbReference type="NCBI Taxonomy" id="522484"/>
    <lineage>
        <taxon>Bacteria</taxon>
        <taxon>Pseudomonadati</taxon>
        <taxon>Campylobacterota</taxon>
        <taxon>Epsilonproteobacteria</taxon>
        <taxon>Campylobacterales</taxon>
        <taxon>Campylobacteraceae</taxon>
        <taxon>Campylobacter</taxon>
    </lineage>
</organism>
<reference evidence="5 6" key="1">
    <citation type="submission" date="2017-07" db="EMBL/GenBank/DDBJ databases">
        <title>Analysis of two Campylobacter avium genomes and identification of a novel hippuricase gene.</title>
        <authorList>
            <person name="Miller W.G."/>
            <person name="Chapman M.H."/>
            <person name="Yee E."/>
            <person name="Revez J."/>
            <person name="Bono J.L."/>
            <person name="Rossi M."/>
        </authorList>
    </citation>
    <scope>NUCLEOTIDE SEQUENCE [LARGE SCALE GENOMIC DNA]</scope>
    <source>
        <strain evidence="5 6">LMG 24591</strain>
    </source>
</reference>
<dbReference type="AlphaFoldDB" id="A0A222MZ30"/>
<accession>A0A222MZ30</accession>
<dbReference type="GO" id="GO:0016887">
    <property type="term" value="F:ATP hydrolysis activity"/>
    <property type="evidence" value="ECO:0007669"/>
    <property type="project" value="InterPro"/>
</dbReference>
<evidence type="ECO:0000313" key="6">
    <source>
        <dbReference type="Proteomes" id="UP000201169"/>
    </source>
</evidence>
<keyword evidence="6" id="KW-1185">Reference proteome</keyword>
<keyword evidence="3 5" id="KW-0067">ATP-binding</keyword>
<dbReference type="SMART" id="SM00382">
    <property type="entry name" value="AAA"/>
    <property type="match status" value="1"/>
</dbReference>
<dbReference type="InterPro" id="IPR017871">
    <property type="entry name" value="ABC_transporter-like_CS"/>
</dbReference>
<name>A0A222MZ30_9BACT</name>
<dbReference type="GO" id="GO:0005524">
    <property type="term" value="F:ATP binding"/>
    <property type="evidence" value="ECO:0007669"/>
    <property type="project" value="UniProtKB-KW"/>
</dbReference>
<dbReference type="Gene3D" id="3.40.50.300">
    <property type="entry name" value="P-loop containing nucleotide triphosphate hydrolases"/>
    <property type="match status" value="1"/>
</dbReference>
<dbReference type="FunFam" id="3.40.50.300:FF:000425">
    <property type="entry name" value="Probable ABC transporter, ATP-binding subunit"/>
    <property type="match status" value="1"/>
</dbReference>
<dbReference type="InterPro" id="IPR050093">
    <property type="entry name" value="ABC_SmlMolc_Importer"/>
</dbReference>
<dbReference type="OrthoDB" id="9809450at2"/>
<protein>
    <submittedName>
        <fullName evidence="5">Spermidine/putrescine ABC transporter, ATP-binding protein</fullName>
    </submittedName>
</protein>
<dbReference type="GO" id="GO:0022857">
    <property type="term" value="F:transmembrane transporter activity"/>
    <property type="evidence" value="ECO:0007669"/>
    <property type="project" value="InterPro"/>
</dbReference>
<evidence type="ECO:0000256" key="1">
    <source>
        <dbReference type="ARBA" id="ARBA00022448"/>
    </source>
</evidence>
<dbReference type="EMBL" id="CP022347">
    <property type="protein sequence ID" value="ASQ30988.1"/>
    <property type="molecule type" value="Genomic_DNA"/>
</dbReference>
<dbReference type="InterPro" id="IPR008995">
    <property type="entry name" value="Mo/tungstate-bd_C_term_dom"/>
</dbReference>
<gene>
    <name evidence="5" type="ORF">CAV_1367</name>
</gene>
<dbReference type="GO" id="GO:0043190">
    <property type="term" value="C:ATP-binding cassette (ABC) transporter complex"/>
    <property type="evidence" value="ECO:0007669"/>
    <property type="project" value="InterPro"/>
</dbReference>
<dbReference type="SUPFAM" id="SSF52540">
    <property type="entry name" value="P-loop containing nucleoside triphosphate hydrolases"/>
    <property type="match status" value="1"/>
</dbReference>
<dbReference type="InterPro" id="IPR027417">
    <property type="entry name" value="P-loop_NTPase"/>
</dbReference>
<evidence type="ECO:0000259" key="4">
    <source>
        <dbReference type="PROSITE" id="PS50893"/>
    </source>
</evidence>
<dbReference type="InterPro" id="IPR003439">
    <property type="entry name" value="ABC_transporter-like_ATP-bd"/>
</dbReference>
<dbReference type="Proteomes" id="UP000201169">
    <property type="component" value="Chromosome"/>
</dbReference>
<keyword evidence="2" id="KW-0547">Nucleotide-binding</keyword>
<dbReference type="PANTHER" id="PTHR42781:SF4">
    <property type="entry name" value="SPERMIDINE_PUTRESCINE IMPORT ATP-BINDING PROTEIN POTA"/>
    <property type="match status" value="1"/>
</dbReference>
<dbReference type="SUPFAM" id="SSF50331">
    <property type="entry name" value="MOP-like"/>
    <property type="match status" value="1"/>
</dbReference>
<evidence type="ECO:0000313" key="5">
    <source>
        <dbReference type="EMBL" id="ASQ30988.1"/>
    </source>
</evidence>
<dbReference type="PROSITE" id="PS50893">
    <property type="entry name" value="ABC_TRANSPORTER_2"/>
    <property type="match status" value="1"/>
</dbReference>
<sequence length="330" mass="37407">MPFLKIKNFKKYYGDKMIFEDINFTLSKGEFLSLLGPSGCGKSTLLRCIAGLSEPNFGKIILDDKDISKLAPQKRNIGMVFQNYALFENLTVFENVAFGLRIKKESKKDIEKRVKKMLKLVELEDFAKAYPHRLSGGQMQRVALARSLITKPKLLLLDEPLSALDAKIRKHLRVQIKKISKELNLSTIFVTHDQEEALELSDKIILMNEGKIVQNSKANELYLEPKNHFVASFIGSYNILTVKDLAKLGLKHPFTKDIAIRPESIELSKEGLKAVIKEKSLLGNVIRYKLSVKDIELKLDTLNFSSYSGFKEGDEVNIKLNLNLAKELSC</sequence>
<dbReference type="Pfam" id="PF00005">
    <property type="entry name" value="ABC_tran"/>
    <property type="match status" value="1"/>
</dbReference>
<dbReference type="GO" id="GO:0015697">
    <property type="term" value="P:quaternary ammonium group transport"/>
    <property type="evidence" value="ECO:0007669"/>
    <property type="project" value="UniProtKB-ARBA"/>
</dbReference>
<dbReference type="InterPro" id="IPR003593">
    <property type="entry name" value="AAA+_ATPase"/>
</dbReference>
<keyword evidence="1" id="KW-0813">Transport</keyword>
<feature type="domain" description="ABC transporter" evidence="4">
    <location>
        <begin position="4"/>
        <end position="234"/>
    </location>
</feature>
<dbReference type="PROSITE" id="PS00211">
    <property type="entry name" value="ABC_TRANSPORTER_1"/>
    <property type="match status" value="1"/>
</dbReference>
<dbReference type="Pfam" id="PF08402">
    <property type="entry name" value="TOBE_2"/>
    <property type="match status" value="1"/>
</dbReference>
<proteinExistence type="predicted"/>
<dbReference type="KEGG" id="cavi:CAV_1367"/>
<evidence type="ECO:0000256" key="3">
    <source>
        <dbReference type="ARBA" id="ARBA00022840"/>
    </source>
</evidence>
<dbReference type="RefSeq" id="WP_094325779.1">
    <property type="nucleotide sequence ID" value="NZ_CP022347.1"/>
</dbReference>
<evidence type="ECO:0000256" key="2">
    <source>
        <dbReference type="ARBA" id="ARBA00022741"/>
    </source>
</evidence>
<dbReference type="InterPro" id="IPR013611">
    <property type="entry name" value="Transp-assoc_OB_typ2"/>
</dbReference>